<evidence type="ECO:0000256" key="1">
    <source>
        <dbReference type="SAM" id="MobiDB-lite"/>
    </source>
</evidence>
<organism evidence="3">
    <name type="scientific">Drosophila melanogaster</name>
    <name type="common">Fruit fly</name>
    <dbReference type="NCBI Taxonomy" id="7227"/>
    <lineage>
        <taxon>Eukaryota</taxon>
        <taxon>Metazoa</taxon>
        <taxon>Ecdysozoa</taxon>
        <taxon>Arthropoda</taxon>
        <taxon>Hexapoda</taxon>
        <taxon>Insecta</taxon>
        <taxon>Pterygota</taxon>
        <taxon>Neoptera</taxon>
        <taxon>Endopterygota</taxon>
        <taxon>Diptera</taxon>
        <taxon>Brachycera</taxon>
        <taxon>Muscomorpha</taxon>
        <taxon>Ephydroidea</taxon>
        <taxon>Drosophilidae</taxon>
        <taxon>Drosophila</taxon>
        <taxon>Sophophora</taxon>
    </lineage>
</organism>
<name>Q6IGN4_DROME</name>
<feature type="transmembrane region" description="Helical" evidence="2">
    <location>
        <begin position="318"/>
        <end position="337"/>
    </location>
</feature>
<dbReference type="AlphaFoldDB" id="Q6IGN4"/>
<keyword evidence="2" id="KW-0812">Transmembrane</keyword>
<accession>Q6IGN4</accession>
<evidence type="ECO:0000313" key="3">
    <source>
        <dbReference type="EMBL" id="DAA02430.1"/>
    </source>
</evidence>
<keyword evidence="2" id="KW-1133">Transmembrane helix</keyword>
<reference evidence="3" key="1">
    <citation type="journal article" date="2003" name="Genome Biol.">
        <title>An integrated gene annotation and transcriptional profiling approach towards the full gene content of the Drosophila genome.</title>
        <authorList>
            <person name="Hild M."/>
            <person name="Beckmann B."/>
            <person name="Haas S.A."/>
            <person name="Koch B."/>
            <person name="Solovyev V."/>
            <person name="Busold C."/>
            <person name="Fellenberg K."/>
            <person name="Boutros M."/>
            <person name="Vingron M."/>
            <person name="Sauer F."/>
            <person name="Hoheisel J.D."/>
            <person name="Paro R."/>
        </authorList>
    </citation>
    <scope>NUCLEOTIDE SEQUENCE</scope>
</reference>
<protein>
    <submittedName>
        <fullName evidence="3">HDC05839</fullName>
    </submittedName>
</protein>
<feature type="region of interest" description="Disordered" evidence="1">
    <location>
        <begin position="172"/>
        <end position="236"/>
    </location>
</feature>
<keyword evidence="2" id="KW-0472">Membrane</keyword>
<proteinExistence type="predicted"/>
<feature type="compositionally biased region" description="Basic residues" evidence="1">
    <location>
        <begin position="205"/>
        <end position="214"/>
    </location>
</feature>
<sequence>MANYCIFGIRMTDVVMAFDNFPSTAFLVCSILPIGISKMTHTHSSPSTHSTCNKEQIINKIREAVARAPIQPGAEGQTNNDLDNQRVAETKELGLKHQTKCNAKHLNLLLPPKDPKGIWILLLKTKQNDRGAPSRMLHCAPVQMQTAESVKAAHPAGQTINTKGLRLFLHRQSRQDDAPKKATKKKERIHTNGAQKGEPQEKLKQMKPQRRPKLQLHSSSSHLPHDDDEDEHGDAHHEFGYHSVHRRAKRVNCLQAMAPRLQTGNLELDWFTCNGAAVKCGGRICVCLHQYLRLLLRLLPLVGNGDLLRIKLQPPIKIFACPICISISMFITVWWHLCLNGLVMKRLVG</sequence>
<evidence type="ECO:0000256" key="2">
    <source>
        <dbReference type="SAM" id="Phobius"/>
    </source>
</evidence>
<dbReference type="EMBL" id="BK003732">
    <property type="protein sequence ID" value="DAA02430.1"/>
    <property type="molecule type" value="Genomic_DNA"/>
</dbReference>
<gene>
    <name evidence="3" type="ORF">HDC05839</name>
</gene>